<keyword evidence="2" id="KW-0067">ATP-binding</keyword>
<dbReference type="Proteomes" id="UP000823674">
    <property type="component" value="Chromosome A06"/>
</dbReference>
<dbReference type="Pfam" id="PF00012">
    <property type="entry name" value="HSP70"/>
    <property type="match status" value="1"/>
</dbReference>
<proteinExistence type="predicted"/>
<sequence length="164" mass="18033">MLLAFGNGKVNLKPRARENNDSDSSSSPIQSILMRKSSISANPYISKAFTETLQRHGITNMLLSDLKTGCCKETVVTRLLRFWEARTVKKGGGAYGCGHGGLYISSLFSDVRYCLLQRLSVSSQKGRWCVIAGLNVMRIINEPTAAAIAYGLDKKVTVLERRTS</sequence>
<reference evidence="3 4" key="1">
    <citation type="submission" date="2021-03" db="EMBL/GenBank/DDBJ databases">
        <authorList>
            <person name="King G.J."/>
            <person name="Bancroft I."/>
            <person name="Baten A."/>
            <person name="Bloomfield J."/>
            <person name="Borpatragohain P."/>
            <person name="He Z."/>
            <person name="Irish N."/>
            <person name="Irwin J."/>
            <person name="Liu K."/>
            <person name="Mauleon R.P."/>
            <person name="Moore J."/>
            <person name="Morris R."/>
            <person name="Ostergaard L."/>
            <person name="Wang B."/>
            <person name="Wells R."/>
        </authorList>
    </citation>
    <scope>NUCLEOTIDE SEQUENCE [LARGE SCALE GENOMIC DNA]</scope>
    <source>
        <strain evidence="3">R-o-18</strain>
        <tissue evidence="3">Leaf</tissue>
    </source>
</reference>
<evidence type="ECO:0000313" key="3">
    <source>
        <dbReference type="EMBL" id="KAG5394898.1"/>
    </source>
</evidence>
<organism evidence="3 4">
    <name type="scientific">Brassica rapa subsp. trilocularis</name>
    <dbReference type="NCBI Taxonomy" id="1813537"/>
    <lineage>
        <taxon>Eukaryota</taxon>
        <taxon>Viridiplantae</taxon>
        <taxon>Streptophyta</taxon>
        <taxon>Embryophyta</taxon>
        <taxon>Tracheophyta</taxon>
        <taxon>Spermatophyta</taxon>
        <taxon>Magnoliopsida</taxon>
        <taxon>eudicotyledons</taxon>
        <taxon>Gunneridae</taxon>
        <taxon>Pentapetalae</taxon>
        <taxon>rosids</taxon>
        <taxon>malvids</taxon>
        <taxon>Brassicales</taxon>
        <taxon>Brassicaceae</taxon>
        <taxon>Brassiceae</taxon>
        <taxon>Brassica</taxon>
    </lineage>
</organism>
<comment type="caution">
    <text evidence="3">The sequence shown here is derived from an EMBL/GenBank/DDBJ whole genome shotgun (WGS) entry which is preliminary data.</text>
</comment>
<evidence type="ECO:0000313" key="4">
    <source>
        <dbReference type="Proteomes" id="UP000823674"/>
    </source>
</evidence>
<keyword evidence="1" id="KW-0547">Nucleotide-binding</keyword>
<keyword evidence="4" id="KW-1185">Reference proteome</keyword>
<name>A0ABQ7M7W1_BRACM</name>
<evidence type="ECO:0000256" key="2">
    <source>
        <dbReference type="ARBA" id="ARBA00022840"/>
    </source>
</evidence>
<evidence type="ECO:0000256" key="1">
    <source>
        <dbReference type="ARBA" id="ARBA00022741"/>
    </source>
</evidence>
<dbReference type="Gene3D" id="3.30.420.40">
    <property type="match status" value="1"/>
</dbReference>
<protein>
    <submittedName>
        <fullName evidence="3">Uncharacterized protein</fullName>
    </submittedName>
</protein>
<dbReference type="EMBL" id="JADBGQ010000006">
    <property type="protein sequence ID" value="KAG5394898.1"/>
    <property type="molecule type" value="Genomic_DNA"/>
</dbReference>
<dbReference type="SUPFAM" id="SSF53067">
    <property type="entry name" value="Actin-like ATPase domain"/>
    <property type="match status" value="1"/>
</dbReference>
<gene>
    <name evidence="3" type="primary">A06g509260.1_BraROA</name>
    <name evidence="3" type="ORF">IGI04_024861</name>
</gene>
<dbReference type="InterPro" id="IPR013126">
    <property type="entry name" value="Hsp_70_fam"/>
</dbReference>
<dbReference type="InterPro" id="IPR043129">
    <property type="entry name" value="ATPase_NBD"/>
</dbReference>
<accession>A0ABQ7M7W1</accession>